<dbReference type="RefSeq" id="WP_045092055.1">
    <property type="nucleotide sequence ID" value="NZ_KQ235876.1"/>
</dbReference>
<evidence type="ECO:0000256" key="3">
    <source>
        <dbReference type="HAMAP-Rule" id="MF_01440"/>
    </source>
</evidence>
<dbReference type="OrthoDB" id="9807202at2"/>
<organism evidence="4 5">
    <name type="scientific">[Clostridium] citroniae WAL-19142</name>
    <dbReference type="NCBI Taxonomy" id="742734"/>
    <lineage>
        <taxon>Bacteria</taxon>
        <taxon>Bacillati</taxon>
        <taxon>Bacillota</taxon>
        <taxon>Clostridia</taxon>
        <taxon>Lachnospirales</taxon>
        <taxon>Lachnospiraceae</taxon>
        <taxon>Enterocloster</taxon>
    </lineage>
</organism>
<name>A0A0J9CEA6_9FIRM</name>
<dbReference type="EMBL" id="ADLK01000008">
    <property type="protein sequence ID" value="KMW22756.1"/>
    <property type="molecule type" value="Genomic_DNA"/>
</dbReference>
<sequence length="158" mass="17078">MDKIVVGIADGKVVSGNQVLVSYALGSCIGICLYDPQKRIAGMAHIILPGREYAANKENAYKFADEGVCELVKEMVGRGARENMLVAKIAGGARMFSSSNIHMDIGEKNTEAVKLSLARKGIPLMAQDTGKNYGRTIFFYGENGKLEINSVRHALVVL</sequence>
<accession>A0A0J9CEA6</accession>
<comment type="caution">
    <text evidence="4">The sequence shown here is derived from an EMBL/GenBank/DDBJ whole genome shotgun (WGS) entry which is preliminary data.</text>
</comment>
<dbReference type="SUPFAM" id="SSF64438">
    <property type="entry name" value="CNF1/YfiH-like putative cysteine hydrolases"/>
    <property type="match status" value="1"/>
</dbReference>
<dbReference type="AlphaFoldDB" id="A0A0J9CEA6"/>
<dbReference type="PROSITE" id="PS51257">
    <property type="entry name" value="PROKAR_LIPOPROTEIN"/>
    <property type="match status" value="1"/>
</dbReference>
<dbReference type="PANTHER" id="PTHR35147">
    <property type="entry name" value="CHEMORECEPTOR GLUTAMINE DEAMIDASE CHED-RELATED"/>
    <property type="match status" value="1"/>
</dbReference>
<keyword evidence="2 3" id="KW-0378">Hydrolase</keyword>
<reference evidence="4 5" key="1">
    <citation type="submission" date="2011-04" db="EMBL/GenBank/DDBJ databases">
        <title>The Genome Sequence of Clostridium citroniae WAL-19142.</title>
        <authorList>
            <consortium name="The Broad Institute Genome Sequencing Platform"/>
            <person name="Earl A."/>
            <person name="Ward D."/>
            <person name="Feldgarden M."/>
            <person name="Gevers D."/>
            <person name="Warren Y.A."/>
            <person name="Tyrrell K.L."/>
            <person name="Citron D.M."/>
            <person name="Goldstein E.J."/>
            <person name="Daigneault M."/>
            <person name="Allen-Vercoe E."/>
            <person name="Young S.K."/>
            <person name="Zeng Q."/>
            <person name="Gargeya S."/>
            <person name="Fitzgerald M."/>
            <person name="Haas B."/>
            <person name="Abouelleil A."/>
            <person name="Alvarado L."/>
            <person name="Arachchi H.M."/>
            <person name="Berlin A."/>
            <person name="Brown A."/>
            <person name="Chapman S.B."/>
            <person name="Chen Z."/>
            <person name="Dunbar C."/>
            <person name="Freedman E."/>
            <person name="Gearin G."/>
            <person name="Gellesch M."/>
            <person name="Goldberg J."/>
            <person name="Griggs A."/>
            <person name="Gujja S."/>
            <person name="Heilman E.R."/>
            <person name="Heiman D."/>
            <person name="Howarth C."/>
            <person name="Larson L."/>
            <person name="Lui A."/>
            <person name="MacDonald P.J."/>
            <person name="Mehta T."/>
            <person name="Montmayeur A."/>
            <person name="Murphy C."/>
            <person name="Neiman D."/>
            <person name="Pearson M."/>
            <person name="Priest M."/>
            <person name="Roberts A."/>
            <person name="Saif S."/>
            <person name="Shea T."/>
            <person name="Shenoy N."/>
            <person name="Sisk P."/>
            <person name="Stolte C."/>
            <person name="Sykes S."/>
            <person name="White J."/>
            <person name="Yandava C."/>
            <person name="Wortman J."/>
            <person name="Nusbaum C."/>
            <person name="Birren B."/>
        </authorList>
    </citation>
    <scope>NUCLEOTIDE SEQUENCE [LARGE SCALE GENOMIC DNA]</scope>
    <source>
        <strain evidence="4 5">WAL-19142</strain>
    </source>
</reference>
<comment type="catalytic activity">
    <reaction evidence="3">
        <text>L-glutaminyl-[protein] + H2O = L-glutamyl-[protein] + NH4(+)</text>
        <dbReference type="Rhea" id="RHEA:16441"/>
        <dbReference type="Rhea" id="RHEA-COMP:10207"/>
        <dbReference type="Rhea" id="RHEA-COMP:10208"/>
        <dbReference type="ChEBI" id="CHEBI:15377"/>
        <dbReference type="ChEBI" id="CHEBI:28938"/>
        <dbReference type="ChEBI" id="CHEBI:29973"/>
        <dbReference type="ChEBI" id="CHEBI:30011"/>
        <dbReference type="EC" id="3.5.1.44"/>
    </reaction>
</comment>
<dbReference type="HAMAP" id="MF_01440">
    <property type="entry name" value="CheD"/>
    <property type="match status" value="1"/>
</dbReference>
<proteinExistence type="inferred from homology"/>
<dbReference type="Gene3D" id="3.30.1330.200">
    <property type="match status" value="1"/>
</dbReference>
<dbReference type="PANTHER" id="PTHR35147:SF1">
    <property type="entry name" value="CHEMORECEPTOR GLUTAMINE DEAMIDASE CHED-RELATED"/>
    <property type="match status" value="1"/>
</dbReference>
<protein>
    <recommendedName>
        <fullName evidence="3">Probable chemoreceptor glutamine deamidase CheD</fullName>
        <ecNumber evidence="3">3.5.1.44</ecNumber>
    </recommendedName>
</protein>
<evidence type="ECO:0000313" key="4">
    <source>
        <dbReference type="EMBL" id="KMW22756.1"/>
    </source>
</evidence>
<evidence type="ECO:0000256" key="1">
    <source>
        <dbReference type="ARBA" id="ARBA00022500"/>
    </source>
</evidence>
<dbReference type="GeneID" id="93164738"/>
<comment type="function">
    <text evidence="3">Probably deamidates glutamine residues to glutamate on methyl-accepting chemotaxis receptors (MCPs), playing an important role in chemotaxis.</text>
</comment>
<dbReference type="InterPro" id="IPR005659">
    <property type="entry name" value="Chemorcpt_Glu_NH3ase_CheD"/>
</dbReference>
<dbReference type="Pfam" id="PF03975">
    <property type="entry name" value="CheD"/>
    <property type="match status" value="1"/>
</dbReference>
<evidence type="ECO:0000256" key="2">
    <source>
        <dbReference type="ARBA" id="ARBA00022801"/>
    </source>
</evidence>
<dbReference type="GO" id="GO:0050568">
    <property type="term" value="F:protein-glutamine glutaminase activity"/>
    <property type="evidence" value="ECO:0007669"/>
    <property type="project" value="UniProtKB-UniRule"/>
</dbReference>
<dbReference type="PATRIC" id="fig|742734.4.peg.1385"/>
<gene>
    <name evidence="3" type="primary">cheD</name>
    <name evidence="4" type="ORF">HMPREF9470_01291</name>
</gene>
<dbReference type="EC" id="3.5.1.44" evidence="3"/>
<dbReference type="CDD" id="cd16352">
    <property type="entry name" value="CheD"/>
    <property type="match status" value="1"/>
</dbReference>
<dbReference type="Proteomes" id="UP000037392">
    <property type="component" value="Unassembled WGS sequence"/>
</dbReference>
<keyword evidence="1 3" id="KW-0145">Chemotaxis</keyword>
<evidence type="ECO:0000313" key="5">
    <source>
        <dbReference type="Proteomes" id="UP000037392"/>
    </source>
</evidence>
<comment type="similarity">
    <text evidence="3">Belongs to the CheD family.</text>
</comment>
<dbReference type="InterPro" id="IPR038592">
    <property type="entry name" value="CheD-like_sf"/>
</dbReference>
<dbReference type="GO" id="GO:0006935">
    <property type="term" value="P:chemotaxis"/>
    <property type="evidence" value="ECO:0007669"/>
    <property type="project" value="UniProtKB-UniRule"/>
</dbReference>
<dbReference type="InterPro" id="IPR011324">
    <property type="entry name" value="Cytotoxic_necrot_fac-like_cat"/>
</dbReference>